<protein>
    <submittedName>
        <fullName evidence="2">DUF1801 domain-containing protein</fullName>
    </submittedName>
</protein>
<sequence>MIMKTEKRKSVEDYLCSFPEKQRDLLNQLRMLIKKTMPQMEEKLSWGAPTYVLEGRYCLQFAGNQKHLGFYTSPATIRQFQTDLKPYKTNEKNTLQLRWDQPLPEDLLIKMIQFRAEEVRRESLK</sequence>
<name>A0A412G0N1_9FIRM</name>
<dbReference type="EMBL" id="QRUP01000010">
    <property type="protein sequence ID" value="RGR73962.1"/>
    <property type="molecule type" value="Genomic_DNA"/>
</dbReference>
<reference evidence="2 3" key="1">
    <citation type="submission" date="2018-08" db="EMBL/GenBank/DDBJ databases">
        <title>A genome reference for cultivated species of the human gut microbiota.</title>
        <authorList>
            <person name="Zou Y."/>
            <person name="Xue W."/>
            <person name="Luo G."/>
        </authorList>
    </citation>
    <scope>NUCLEOTIDE SEQUENCE [LARGE SCALE GENOMIC DNA]</scope>
    <source>
        <strain evidence="2 3">AF24-29</strain>
    </source>
</reference>
<organism evidence="2 3">
    <name type="scientific">Holdemania filiformis</name>
    <dbReference type="NCBI Taxonomy" id="61171"/>
    <lineage>
        <taxon>Bacteria</taxon>
        <taxon>Bacillati</taxon>
        <taxon>Bacillota</taxon>
        <taxon>Erysipelotrichia</taxon>
        <taxon>Erysipelotrichales</taxon>
        <taxon>Erysipelotrichaceae</taxon>
        <taxon>Holdemania</taxon>
    </lineage>
</organism>
<dbReference type="Pfam" id="PF08818">
    <property type="entry name" value="DUF1801"/>
    <property type="match status" value="1"/>
</dbReference>
<evidence type="ECO:0000313" key="2">
    <source>
        <dbReference type="EMBL" id="RGR73962.1"/>
    </source>
</evidence>
<gene>
    <name evidence="2" type="ORF">DWY25_09120</name>
</gene>
<comment type="caution">
    <text evidence="2">The sequence shown here is derived from an EMBL/GenBank/DDBJ whole genome shotgun (WGS) entry which is preliminary data.</text>
</comment>
<dbReference type="InterPro" id="IPR014922">
    <property type="entry name" value="YdhG-like"/>
</dbReference>
<dbReference type="Gene3D" id="3.90.1150.200">
    <property type="match status" value="1"/>
</dbReference>
<evidence type="ECO:0000259" key="1">
    <source>
        <dbReference type="Pfam" id="PF08818"/>
    </source>
</evidence>
<feature type="domain" description="YdhG-like" evidence="1">
    <location>
        <begin position="22"/>
        <end position="115"/>
    </location>
</feature>
<dbReference type="AlphaFoldDB" id="A0A412G0N1"/>
<keyword evidence="3" id="KW-1185">Reference proteome</keyword>
<dbReference type="Proteomes" id="UP000284178">
    <property type="component" value="Unassembled WGS sequence"/>
</dbReference>
<proteinExistence type="predicted"/>
<dbReference type="SUPFAM" id="SSF159888">
    <property type="entry name" value="YdhG-like"/>
    <property type="match status" value="1"/>
</dbReference>
<evidence type="ECO:0000313" key="3">
    <source>
        <dbReference type="Proteomes" id="UP000284178"/>
    </source>
</evidence>
<accession>A0A412G0N1</accession>